<feature type="compositionally biased region" description="Low complexity" evidence="1">
    <location>
        <begin position="196"/>
        <end position="210"/>
    </location>
</feature>
<comment type="caution">
    <text evidence="2">The sequence shown here is derived from an EMBL/GenBank/DDBJ whole genome shotgun (WGS) entry which is preliminary data.</text>
</comment>
<dbReference type="AlphaFoldDB" id="A0A4R8LQK5"/>
<sequence>MHHLFSINGRAPVSQGSGEEAAALKAINSAVGTADLARPAGAVKTNVVRHGAQASYLAFKLFQEHGDPINPEAAQASLPCALYANKKWNIIENEEGLVKAYKSFGMRLKESWASPRTSVSQHDSPRSRRSSVDASGNGGSRRPSIASSSPRVPPPYPESALFSRGASNPQSLSRRPSVDTTSVSGKSPRLPISRGPSSAASTSQSPVSVQGASLPPSPLARRAPTDVGLADRSRRQTFGPAIPVSPQNSFLSVPTQSDAPVGSPMRSWTLPLEPTLEVTSPTSPDAPAQ</sequence>
<accession>A0A4R8LQK5</accession>
<evidence type="ECO:0000313" key="3">
    <source>
        <dbReference type="Proteomes" id="UP000295509"/>
    </source>
</evidence>
<feature type="compositionally biased region" description="Polar residues" evidence="1">
    <location>
        <begin position="165"/>
        <end position="185"/>
    </location>
</feature>
<reference evidence="2 3" key="1">
    <citation type="submission" date="2019-03" db="EMBL/GenBank/DDBJ databases">
        <title>Genomic Encyclopedia of Type Strains, Phase III (KMG-III): the genomes of soil and plant-associated and newly described type strains.</title>
        <authorList>
            <person name="Whitman W."/>
        </authorList>
    </citation>
    <scope>NUCLEOTIDE SEQUENCE [LARGE SCALE GENOMIC DNA]</scope>
    <source>
        <strain evidence="2 3">LMG 29544</strain>
    </source>
</reference>
<dbReference type="Proteomes" id="UP000295509">
    <property type="component" value="Unassembled WGS sequence"/>
</dbReference>
<name>A0A4R8LQK5_9BURK</name>
<proteinExistence type="predicted"/>
<feature type="compositionally biased region" description="Polar residues" evidence="1">
    <location>
        <begin position="245"/>
        <end position="258"/>
    </location>
</feature>
<protein>
    <submittedName>
        <fullName evidence="2">Uncharacterized protein</fullName>
    </submittedName>
</protein>
<feature type="region of interest" description="Disordered" evidence="1">
    <location>
        <begin position="112"/>
        <end position="289"/>
    </location>
</feature>
<evidence type="ECO:0000313" key="2">
    <source>
        <dbReference type="EMBL" id="TDY48150.1"/>
    </source>
</evidence>
<evidence type="ECO:0000256" key="1">
    <source>
        <dbReference type="SAM" id="MobiDB-lite"/>
    </source>
</evidence>
<feature type="compositionally biased region" description="Low complexity" evidence="1">
    <location>
        <begin position="140"/>
        <end position="150"/>
    </location>
</feature>
<dbReference type="EMBL" id="SORE01000011">
    <property type="protein sequence ID" value="TDY48150.1"/>
    <property type="molecule type" value="Genomic_DNA"/>
</dbReference>
<organism evidence="2 3">
    <name type="scientific">Paraburkholderia rhizosphaerae</name>
    <dbReference type="NCBI Taxonomy" id="480658"/>
    <lineage>
        <taxon>Bacteria</taxon>
        <taxon>Pseudomonadati</taxon>
        <taxon>Pseudomonadota</taxon>
        <taxon>Betaproteobacteria</taxon>
        <taxon>Burkholderiales</taxon>
        <taxon>Burkholderiaceae</taxon>
        <taxon>Paraburkholderia</taxon>
    </lineage>
</organism>
<gene>
    <name evidence="2" type="ORF">BX592_11185</name>
</gene>
<keyword evidence="3" id="KW-1185">Reference proteome</keyword>